<evidence type="ECO:0000256" key="1">
    <source>
        <dbReference type="SAM" id="MobiDB-lite"/>
    </source>
</evidence>
<dbReference type="EMBL" id="MZ322021">
    <property type="protein sequence ID" value="QXN74293.1"/>
    <property type="molecule type" value="Genomic_DNA"/>
</dbReference>
<name>A0AAE7SDU4_9CAUD</name>
<organism evidence="2 3">
    <name type="scientific">Gordonia phage Cafasso</name>
    <dbReference type="NCBI Taxonomy" id="2851095"/>
    <lineage>
        <taxon>Viruses</taxon>
        <taxon>Duplodnaviria</taxon>
        <taxon>Heunggongvirae</taxon>
        <taxon>Uroviricota</taxon>
        <taxon>Caudoviricetes</taxon>
        <taxon>Kruegerviridae</taxon>
        <taxon>Cafassovirus</taxon>
        <taxon>Cafassovirus cafasso</taxon>
    </lineage>
</organism>
<reference evidence="2 3" key="1">
    <citation type="submission" date="2021-05" db="EMBL/GenBank/DDBJ databases">
        <authorList>
            <person name="Bhalla S."/>
            <person name="Clase K."/>
            <person name="Cornely K."/>
            <person name="Forsyth M.H."/>
            <person name="Gosselin S."/>
            <person name="Jensen A."/>
            <person name="Nieto F."/>
            <person name="Tarbox B."/>
            <person name="Butela K.A."/>
            <person name="Garlena R.A."/>
            <person name="Russell D.A."/>
            <person name="Jacobs-Sera D."/>
            <person name="Hatfull G.F."/>
        </authorList>
    </citation>
    <scope>NUCLEOTIDE SEQUENCE [LARGE SCALE GENOMIC DNA]</scope>
</reference>
<gene>
    <name evidence="2" type="primary">78</name>
    <name evidence="2" type="ORF">SEA_CAFASSO_78</name>
</gene>
<feature type="compositionally biased region" description="Basic and acidic residues" evidence="1">
    <location>
        <begin position="64"/>
        <end position="74"/>
    </location>
</feature>
<feature type="region of interest" description="Disordered" evidence="1">
    <location>
        <begin position="52"/>
        <end position="85"/>
    </location>
</feature>
<accession>A0AAE7SDU4</accession>
<evidence type="ECO:0000313" key="3">
    <source>
        <dbReference type="Proteomes" id="UP000827554"/>
    </source>
</evidence>
<evidence type="ECO:0000313" key="2">
    <source>
        <dbReference type="EMBL" id="QXN74293.1"/>
    </source>
</evidence>
<proteinExistence type="predicted"/>
<keyword evidence="3" id="KW-1185">Reference proteome</keyword>
<sequence length="85" mass="9241">MDINDAAKLLRTRRHFLLAQIAHTPPERAGYAHQEVKALAIVLEAIGVPIGALPDPPRKPGRKRGPDQRQRKISAETAADMAASV</sequence>
<protein>
    <submittedName>
        <fullName evidence="2">Uncharacterized protein</fullName>
    </submittedName>
</protein>
<dbReference type="Proteomes" id="UP000827554">
    <property type="component" value="Segment"/>
</dbReference>